<dbReference type="SUPFAM" id="SSF53822">
    <property type="entry name" value="Periplasmic binding protein-like I"/>
    <property type="match status" value="1"/>
</dbReference>
<keyword evidence="2 6" id="KW-0238">DNA-binding</keyword>
<evidence type="ECO:0000256" key="2">
    <source>
        <dbReference type="ARBA" id="ARBA00023125"/>
    </source>
</evidence>
<dbReference type="PROSITE" id="PS50932">
    <property type="entry name" value="HTH_LACI_2"/>
    <property type="match status" value="1"/>
</dbReference>
<organism evidence="6 7">
    <name type="scientific">Phytohabitans maris</name>
    <dbReference type="NCBI Taxonomy" id="3071409"/>
    <lineage>
        <taxon>Bacteria</taxon>
        <taxon>Bacillati</taxon>
        <taxon>Actinomycetota</taxon>
        <taxon>Actinomycetes</taxon>
        <taxon>Micromonosporales</taxon>
        <taxon>Micromonosporaceae</taxon>
    </lineage>
</organism>
<dbReference type="SUPFAM" id="SSF47413">
    <property type="entry name" value="lambda repressor-like DNA-binding domains"/>
    <property type="match status" value="1"/>
</dbReference>
<feature type="region of interest" description="Disordered" evidence="4">
    <location>
        <begin position="342"/>
        <end position="403"/>
    </location>
</feature>
<evidence type="ECO:0000256" key="4">
    <source>
        <dbReference type="SAM" id="MobiDB-lite"/>
    </source>
</evidence>
<evidence type="ECO:0000313" key="6">
    <source>
        <dbReference type="EMBL" id="MDQ7906444.1"/>
    </source>
</evidence>
<evidence type="ECO:0000256" key="3">
    <source>
        <dbReference type="ARBA" id="ARBA00023163"/>
    </source>
</evidence>
<feature type="domain" description="HTH lacI-type" evidence="5">
    <location>
        <begin position="20"/>
        <end position="74"/>
    </location>
</feature>
<dbReference type="SMART" id="SM00354">
    <property type="entry name" value="HTH_LACI"/>
    <property type="match status" value="1"/>
</dbReference>
<dbReference type="EMBL" id="JAVHUY010000016">
    <property type="protein sequence ID" value="MDQ7906444.1"/>
    <property type="molecule type" value="Genomic_DNA"/>
</dbReference>
<feature type="region of interest" description="Disordered" evidence="4">
    <location>
        <begin position="1"/>
        <end position="20"/>
    </location>
</feature>
<reference evidence="6 7" key="1">
    <citation type="submission" date="2023-08" db="EMBL/GenBank/DDBJ databases">
        <title>Phytohabitans sansha sp. nov., isolated from marine sediment.</title>
        <authorList>
            <person name="Zhao Y."/>
            <person name="Yi K."/>
        </authorList>
    </citation>
    <scope>NUCLEOTIDE SEQUENCE [LARGE SCALE GENOMIC DNA]</scope>
    <source>
        <strain evidence="6 7">ZYX-F-186</strain>
    </source>
</reference>
<dbReference type="Pfam" id="PF00356">
    <property type="entry name" value="LacI"/>
    <property type="match status" value="1"/>
</dbReference>
<feature type="compositionally biased region" description="Polar residues" evidence="4">
    <location>
        <begin position="394"/>
        <end position="403"/>
    </location>
</feature>
<sequence length="403" mass="42458">MAERRPDGGSPSGRGPRRQVGMVDVARLAGVSHMTVSRVINDQPTVSQVTRQRVLAAMTELGYRPNVAARALVTGRTRTLGVVSIDTTLYGPASMLLAIERAARDIGYAISIASLPSVDRRSFGEAFEALMAQAVEGIIAITPHTSTTTALRHVPKDIPVVAVEGGRAPVPTVAVDQRLGARLATEHLLSLGHATVAHIAGPGDWHEAQERERGWRDALTDAEREIPELVRGDWSPRSGYEAAQRLIGAPGLTAIFVANDQMAIGALRALSEAGIPVPERVSIVGFDDIPEAEFFTPPLTTLRQEFGEVGRQSLALLMEQVDGAPRSRRRIVIPPEFIVRESTRAPGTAGSAPGTAGSARGSAGSGPRSAGTKTPRSAATKTERAGLSGAPASEASQPDTAPR</sequence>
<protein>
    <submittedName>
        <fullName evidence="6">LacI family DNA-binding transcriptional regulator</fullName>
    </submittedName>
</protein>
<name>A0ABU0ZJ60_9ACTN</name>
<evidence type="ECO:0000256" key="1">
    <source>
        <dbReference type="ARBA" id="ARBA00023015"/>
    </source>
</evidence>
<dbReference type="PROSITE" id="PS00356">
    <property type="entry name" value="HTH_LACI_1"/>
    <property type="match status" value="1"/>
</dbReference>
<dbReference type="InterPro" id="IPR000843">
    <property type="entry name" value="HTH_LacI"/>
</dbReference>
<dbReference type="RefSeq" id="WP_308713720.1">
    <property type="nucleotide sequence ID" value="NZ_JAVHUY010000016.1"/>
</dbReference>
<dbReference type="InterPro" id="IPR046335">
    <property type="entry name" value="LacI/GalR-like_sensor"/>
</dbReference>
<gene>
    <name evidence="6" type="ORF">RB614_18170</name>
</gene>
<evidence type="ECO:0000313" key="7">
    <source>
        <dbReference type="Proteomes" id="UP001230908"/>
    </source>
</evidence>
<dbReference type="Gene3D" id="1.10.260.40">
    <property type="entry name" value="lambda repressor-like DNA-binding domains"/>
    <property type="match status" value="1"/>
</dbReference>
<accession>A0ABU0ZJ60</accession>
<feature type="compositionally biased region" description="Low complexity" evidence="4">
    <location>
        <begin position="344"/>
        <end position="371"/>
    </location>
</feature>
<keyword evidence="7" id="KW-1185">Reference proteome</keyword>
<keyword evidence="1" id="KW-0805">Transcription regulation</keyword>
<dbReference type="CDD" id="cd01392">
    <property type="entry name" value="HTH_LacI"/>
    <property type="match status" value="1"/>
</dbReference>
<dbReference type="PANTHER" id="PTHR30146:SF109">
    <property type="entry name" value="HTH-TYPE TRANSCRIPTIONAL REGULATOR GALS"/>
    <property type="match status" value="1"/>
</dbReference>
<comment type="caution">
    <text evidence="6">The sequence shown here is derived from an EMBL/GenBank/DDBJ whole genome shotgun (WGS) entry which is preliminary data.</text>
</comment>
<dbReference type="InterPro" id="IPR028082">
    <property type="entry name" value="Peripla_BP_I"/>
</dbReference>
<dbReference type="Pfam" id="PF13377">
    <property type="entry name" value="Peripla_BP_3"/>
    <property type="match status" value="1"/>
</dbReference>
<keyword evidence="3" id="KW-0804">Transcription</keyword>
<dbReference type="PANTHER" id="PTHR30146">
    <property type="entry name" value="LACI-RELATED TRANSCRIPTIONAL REPRESSOR"/>
    <property type="match status" value="1"/>
</dbReference>
<dbReference type="CDD" id="cd01574">
    <property type="entry name" value="PBP1_LacI"/>
    <property type="match status" value="1"/>
</dbReference>
<dbReference type="InterPro" id="IPR010982">
    <property type="entry name" value="Lambda_DNA-bd_dom_sf"/>
</dbReference>
<dbReference type="Proteomes" id="UP001230908">
    <property type="component" value="Unassembled WGS sequence"/>
</dbReference>
<evidence type="ECO:0000259" key="5">
    <source>
        <dbReference type="PROSITE" id="PS50932"/>
    </source>
</evidence>
<proteinExistence type="predicted"/>
<dbReference type="GO" id="GO:0003677">
    <property type="term" value="F:DNA binding"/>
    <property type="evidence" value="ECO:0007669"/>
    <property type="project" value="UniProtKB-KW"/>
</dbReference>
<dbReference type="Gene3D" id="3.40.50.2300">
    <property type="match status" value="2"/>
</dbReference>